<sequence length="96" mass="10253">MTPSHPHSAFAKPPPDPQTQTLAACAIALNCLATLRHALDAFQSHASQTQQPRLQHLACAATAVLDDCASQLQSLSRDAFSYQPDSSLPTSDTVLR</sequence>
<comment type="caution">
    <text evidence="1">The sequence shown here is derived from an EMBL/GenBank/DDBJ whole genome shotgun (WGS) entry which is preliminary data.</text>
</comment>
<dbReference type="Proteomes" id="UP000664349">
    <property type="component" value="Unassembled WGS sequence"/>
</dbReference>
<protein>
    <submittedName>
        <fullName evidence="1">Uncharacterized protein</fullName>
    </submittedName>
</protein>
<dbReference type="EMBL" id="JAFLRD010000006">
    <property type="protein sequence ID" value="MBO0415504.1"/>
    <property type="molecule type" value="Genomic_DNA"/>
</dbReference>
<proteinExistence type="predicted"/>
<gene>
    <name evidence="1" type="ORF">J1C50_08265</name>
</gene>
<evidence type="ECO:0000313" key="2">
    <source>
        <dbReference type="Proteomes" id="UP000664349"/>
    </source>
</evidence>
<evidence type="ECO:0000313" key="1">
    <source>
        <dbReference type="EMBL" id="MBO0415504.1"/>
    </source>
</evidence>
<accession>A0ABS3GLJ5</accession>
<organism evidence="1 2">
    <name type="scientific">Chromobacterium haemolyticum</name>
    <dbReference type="NCBI Taxonomy" id="394935"/>
    <lineage>
        <taxon>Bacteria</taxon>
        <taxon>Pseudomonadati</taxon>
        <taxon>Pseudomonadota</taxon>
        <taxon>Betaproteobacteria</taxon>
        <taxon>Neisseriales</taxon>
        <taxon>Chromobacteriaceae</taxon>
        <taxon>Chromobacterium</taxon>
    </lineage>
</organism>
<keyword evidence="2" id="KW-1185">Reference proteome</keyword>
<dbReference type="RefSeq" id="WP_043590460.1">
    <property type="nucleotide sequence ID" value="NZ_JAEILV010000005.1"/>
</dbReference>
<name>A0ABS3GLJ5_9NEIS</name>
<reference evidence="1 2" key="1">
    <citation type="submission" date="2021-03" db="EMBL/GenBank/DDBJ databases">
        <title>First Case of infection caused by Chromobacterium haemolyticum derived from water in China.</title>
        <authorList>
            <person name="Chen J."/>
            <person name="Liu C."/>
        </authorList>
    </citation>
    <scope>NUCLEOTIDE SEQUENCE [LARGE SCALE GENOMIC DNA]</scope>
    <source>
        <strain evidence="1 2">WJ-5</strain>
    </source>
</reference>